<feature type="transmembrane region" description="Helical" evidence="1">
    <location>
        <begin position="89"/>
        <end position="112"/>
    </location>
</feature>
<comment type="caution">
    <text evidence="3">The sequence shown here is derived from an EMBL/GenBank/DDBJ whole genome shotgun (WGS) entry which is preliminary data.</text>
</comment>
<keyword evidence="1" id="KW-0812">Transmembrane</keyword>
<gene>
    <name evidence="3" type="ORF">QC818_08545</name>
</gene>
<keyword evidence="4" id="KW-1185">Reference proteome</keyword>
<dbReference type="Pfam" id="PF20455">
    <property type="entry name" value="DUF6708"/>
    <property type="match status" value="1"/>
</dbReference>
<accession>A0ABU1G1K6</accession>
<evidence type="ECO:0000256" key="1">
    <source>
        <dbReference type="SAM" id="Phobius"/>
    </source>
</evidence>
<evidence type="ECO:0000259" key="2">
    <source>
        <dbReference type="Pfam" id="PF20455"/>
    </source>
</evidence>
<keyword evidence="1" id="KW-0472">Membrane</keyword>
<dbReference type="RefSeq" id="WP_309652429.1">
    <property type="nucleotide sequence ID" value="NZ_JARWAK010000006.1"/>
</dbReference>
<proteinExistence type="predicted"/>
<reference evidence="3 4" key="1">
    <citation type="submission" date="2023-04" db="EMBL/GenBank/DDBJ databases">
        <title>A long-awaited taxogenomic arrangement of the family Halomonadaceae.</title>
        <authorList>
            <person name="De La Haba R."/>
            <person name="Chuvochina M."/>
            <person name="Wittouck S."/>
            <person name="Arahal D.R."/>
            <person name="Sanchez-Porro C."/>
            <person name="Hugenholtz P."/>
            <person name="Ventosa A."/>
        </authorList>
    </citation>
    <scope>NUCLEOTIDE SEQUENCE [LARGE SCALE GENOMIC DNA]</scope>
    <source>
        <strain evidence="3 4">DSM 23530</strain>
    </source>
</reference>
<dbReference type="Proteomes" id="UP001264519">
    <property type="component" value="Unassembled WGS sequence"/>
</dbReference>
<keyword evidence="1" id="KW-1133">Transmembrane helix</keyword>
<dbReference type="InterPro" id="IPR046554">
    <property type="entry name" value="DUF6708"/>
</dbReference>
<organism evidence="3 4">
    <name type="scientific">Halomonas koreensis</name>
    <dbReference type="NCBI Taxonomy" id="245385"/>
    <lineage>
        <taxon>Bacteria</taxon>
        <taxon>Pseudomonadati</taxon>
        <taxon>Pseudomonadota</taxon>
        <taxon>Gammaproteobacteria</taxon>
        <taxon>Oceanospirillales</taxon>
        <taxon>Halomonadaceae</taxon>
        <taxon>Halomonas</taxon>
    </lineage>
</organism>
<dbReference type="EMBL" id="JARWAK010000006">
    <property type="protein sequence ID" value="MDR5866830.1"/>
    <property type="molecule type" value="Genomic_DNA"/>
</dbReference>
<evidence type="ECO:0000313" key="3">
    <source>
        <dbReference type="EMBL" id="MDR5866830.1"/>
    </source>
</evidence>
<evidence type="ECO:0000313" key="4">
    <source>
        <dbReference type="Proteomes" id="UP001264519"/>
    </source>
</evidence>
<feature type="transmembrane region" description="Helical" evidence="1">
    <location>
        <begin position="59"/>
        <end position="77"/>
    </location>
</feature>
<feature type="domain" description="DUF6708" evidence="2">
    <location>
        <begin position="96"/>
        <end position="299"/>
    </location>
</feature>
<name>A0ABU1G1K6_9GAMM</name>
<protein>
    <recommendedName>
        <fullName evidence="2">DUF6708 domain-containing protein</fullName>
    </recommendedName>
</protein>
<sequence>MQRIQSFFADLSQKAGLADEVIRLSPRRRAAAKPYQLGDVQEQNAVYLDLATGADFSKGGLTGTMVMIFFYMALLVSPLLGQPDQVDNYLIFFGALFGIAFISFLIEVLLPFPMPVRFNRRTREIYFQDRRKLYHVPWDEAVAWMQQTRQVTQHTGATRMTSLQVLLQRFRRPDEVIALQLSLPMGKTPEVQAMLWEYLRCYMEKGPWFDEHGEPLTISNREAVLKNRWGKKADLRGSWQACEKEMELGIATKLGSYLLMLSQVGFYPAALVQDWTTAVARRRAEKNQWDKRVRERCRSGGPTTRLYDLEVEEGLHRDDSEGLPEAAAR</sequence>